<feature type="transmembrane region" description="Helical" evidence="1">
    <location>
        <begin position="6"/>
        <end position="23"/>
    </location>
</feature>
<sequence>MNNKSISILPVFVIVLGIFLNIPEFLMGDAATTKNVVTTFMYTTTWTFVLTYVIKNKNYIAIKCYILFWIITLVFSMLMAYVNVVVIPPIVDWAIPFVIVFLTPWYGIQFLIENNLAFSIVIASISLVICKILLVALKQAKQHAK</sequence>
<gene>
    <name evidence="2" type="ORF">EDD79_10738</name>
</gene>
<evidence type="ECO:0000313" key="3">
    <source>
        <dbReference type="Proteomes" id="UP000295504"/>
    </source>
</evidence>
<organism evidence="2 3">
    <name type="scientific">Serpentinicella alkaliphila</name>
    <dbReference type="NCBI Taxonomy" id="1734049"/>
    <lineage>
        <taxon>Bacteria</taxon>
        <taxon>Bacillati</taxon>
        <taxon>Bacillota</taxon>
        <taxon>Clostridia</taxon>
        <taxon>Peptostreptococcales</taxon>
        <taxon>Natronincolaceae</taxon>
        <taxon>Serpentinicella</taxon>
    </lineage>
</organism>
<dbReference type="Proteomes" id="UP000295504">
    <property type="component" value="Unassembled WGS sequence"/>
</dbReference>
<accession>A0A4R2T1L2</accession>
<name>A0A4R2T1L2_9FIRM</name>
<keyword evidence="1" id="KW-1133">Transmembrane helix</keyword>
<dbReference type="AlphaFoldDB" id="A0A4R2T1L2"/>
<dbReference type="EMBL" id="SLYC01000073">
    <property type="protein sequence ID" value="TCP94694.1"/>
    <property type="molecule type" value="Genomic_DNA"/>
</dbReference>
<feature type="transmembrane region" description="Helical" evidence="1">
    <location>
        <begin position="118"/>
        <end position="137"/>
    </location>
</feature>
<keyword evidence="3" id="KW-1185">Reference proteome</keyword>
<feature type="transmembrane region" description="Helical" evidence="1">
    <location>
        <begin position="66"/>
        <end position="86"/>
    </location>
</feature>
<evidence type="ECO:0000256" key="1">
    <source>
        <dbReference type="SAM" id="Phobius"/>
    </source>
</evidence>
<reference evidence="2 3" key="1">
    <citation type="submission" date="2019-03" db="EMBL/GenBank/DDBJ databases">
        <title>Genomic Encyclopedia of Type Strains, Phase IV (KMG-IV): sequencing the most valuable type-strain genomes for metagenomic binning, comparative biology and taxonomic classification.</title>
        <authorList>
            <person name="Goeker M."/>
        </authorList>
    </citation>
    <scope>NUCLEOTIDE SEQUENCE [LARGE SCALE GENOMIC DNA]</scope>
    <source>
        <strain evidence="2 3">DSM 100013</strain>
    </source>
</reference>
<proteinExistence type="predicted"/>
<keyword evidence="1" id="KW-0812">Transmembrane</keyword>
<protein>
    <submittedName>
        <fullName evidence="2">Uncharacterized protein</fullName>
    </submittedName>
</protein>
<keyword evidence="1" id="KW-0472">Membrane</keyword>
<feature type="transmembrane region" description="Helical" evidence="1">
    <location>
        <begin position="35"/>
        <end position="54"/>
    </location>
</feature>
<comment type="caution">
    <text evidence="2">The sequence shown here is derived from an EMBL/GenBank/DDBJ whole genome shotgun (WGS) entry which is preliminary data.</text>
</comment>
<dbReference type="RefSeq" id="WP_132849820.1">
    <property type="nucleotide sequence ID" value="NZ_CP058648.1"/>
</dbReference>
<evidence type="ECO:0000313" key="2">
    <source>
        <dbReference type="EMBL" id="TCP94694.1"/>
    </source>
</evidence>
<feature type="transmembrane region" description="Helical" evidence="1">
    <location>
        <begin position="93"/>
        <end position="112"/>
    </location>
</feature>